<evidence type="ECO:0000256" key="1">
    <source>
        <dbReference type="ARBA" id="ARBA00010122"/>
    </source>
</evidence>
<dbReference type="GO" id="GO:0005524">
    <property type="term" value="F:ATP binding"/>
    <property type="evidence" value="ECO:0007669"/>
    <property type="project" value="UniProtKB-KW"/>
</dbReference>
<proteinExistence type="inferred from homology"/>
<dbReference type="RefSeq" id="WP_056967012.1">
    <property type="nucleotide sequence ID" value="NZ_AYYQ01000036.1"/>
</dbReference>
<dbReference type="Pfam" id="PF00696">
    <property type="entry name" value="AA_kinase"/>
    <property type="match status" value="1"/>
</dbReference>
<dbReference type="Proteomes" id="UP000052012">
    <property type="component" value="Unassembled WGS sequence"/>
</dbReference>
<evidence type="ECO:0000256" key="2">
    <source>
        <dbReference type="ARBA" id="ARBA00034478"/>
    </source>
</evidence>
<evidence type="ECO:0000256" key="3">
    <source>
        <dbReference type="ARBA" id="ARBA00047872"/>
    </source>
</evidence>
<dbReference type="PROSITE" id="PS00324">
    <property type="entry name" value="ASPARTOKINASE"/>
    <property type="match status" value="1"/>
</dbReference>
<gene>
    <name evidence="5" type="ORF">FD06_GL000699</name>
</gene>
<dbReference type="InterPro" id="IPR036393">
    <property type="entry name" value="AceGlu_kinase-like_sf"/>
</dbReference>
<dbReference type="OrthoDB" id="9799110at2"/>
<dbReference type="InterPro" id="IPR045865">
    <property type="entry name" value="ACT-like_dom_sf"/>
</dbReference>
<dbReference type="Gene3D" id="3.30.2130.10">
    <property type="entry name" value="VC0802-like"/>
    <property type="match status" value="1"/>
</dbReference>
<evidence type="ECO:0000313" key="6">
    <source>
        <dbReference type="Proteomes" id="UP000052012"/>
    </source>
</evidence>
<dbReference type="SUPFAM" id="SSF53633">
    <property type="entry name" value="Carbamate kinase-like"/>
    <property type="match status" value="1"/>
</dbReference>
<protein>
    <submittedName>
        <fullName evidence="5">Aspartate kinase</fullName>
    </submittedName>
</protein>
<reference evidence="5 6" key="1">
    <citation type="journal article" date="2015" name="Genome Announc.">
        <title>Expanding the biotechnology potential of lactobacilli through comparative genomics of 213 strains and associated genera.</title>
        <authorList>
            <person name="Sun Z."/>
            <person name="Harris H.M."/>
            <person name="McCann A."/>
            <person name="Guo C."/>
            <person name="Argimon S."/>
            <person name="Zhang W."/>
            <person name="Yang X."/>
            <person name="Jeffery I.B."/>
            <person name="Cooney J.C."/>
            <person name="Kagawa T.F."/>
            <person name="Liu W."/>
            <person name="Song Y."/>
            <person name="Salvetti E."/>
            <person name="Wrobel A."/>
            <person name="Rasinkangas P."/>
            <person name="Parkhill J."/>
            <person name="Rea M.C."/>
            <person name="O'Sullivan O."/>
            <person name="Ritari J."/>
            <person name="Douillard F.P."/>
            <person name="Paul Ross R."/>
            <person name="Yang R."/>
            <person name="Briner A.E."/>
            <person name="Felis G.E."/>
            <person name="de Vos W.M."/>
            <person name="Barrangou R."/>
            <person name="Klaenhammer T.R."/>
            <person name="Caufield P.W."/>
            <person name="Cui Y."/>
            <person name="Zhang H."/>
            <person name="O'Toole P.W."/>
        </authorList>
    </citation>
    <scope>NUCLEOTIDE SEQUENCE [LARGE SCALE GENOMIC DNA]</scope>
    <source>
        <strain evidence="5 6">DSM 23829</strain>
    </source>
</reference>
<sequence>MILAKFGGSSVANSHQFKKVKNIVNSDANKKYVVVSAPGKDEQHAFKITELLIKLYHARPNSINFKNLHAEIMQRFYNIIDELNLDKSLKLLVTNTFSNVKKLSYAKLVSRGEYLNAQIMANYLGWHFVDTNDFLIIENGQINYVASQLRLANIMHNDDKIVFPGFYGVNFNGEIQLLPRGGGDTSGAAISNLLGVDKYENWTDIDGIQVVDPHIIKNSVKIDSLSYDELQELSYMGLSVFQEDSINPLKNKNIPLVIRNTNHPHRLGTTISNQNSSSDITGVIGDQEYSLISIKKYGLAKETNNMIAILNVLNQFNLEIKCMVSEFDSINLFVKNIEKIGQLEAFLVKNNISAKVQSNIALVAVISQKVLANNKLQRRIIDILEKHHINSFMFNQSSNDIKFLFGIYAKDYQRAIKIIYQSLFEKNLVTQAL</sequence>
<keyword evidence="5" id="KW-0808">Transferase</keyword>
<dbReference type="GO" id="GO:0004072">
    <property type="term" value="F:aspartate kinase activity"/>
    <property type="evidence" value="ECO:0007669"/>
    <property type="project" value="UniProtKB-EC"/>
</dbReference>
<dbReference type="InterPro" id="IPR018042">
    <property type="entry name" value="Aspartate_kinase_CS"/>
</dbReference>
<dbReference type="PANTHER" id="PTHR21499:SF67">
    <property type="entry name" value="ASPARTOKINASE 3"/>
    <property type="match status" value="1"/>
</dbReference>
<dbReference type="GO" id="GO:0009089">
    <property type="term" value="P:lysine biosynthetic process via diaminopimelate"/>
    <property type="evidence" value="ECO:0007669"/>
    <property type="project" value="TreeGrafter"/>
</dbReference>
<feature type="domain" description="Aspartate/glutamate/uridylate kinase" evidence="4">
    <location>
        <begin position="2"/>
        <end position="260"/>
    </location>
</feature>
<accession>A0A0R2AXE2</accession>
<comment type="similarity">
    <text evidence="1">Belongs to the aspartokinase family.</text>
</comment>
<dbReference type="PATRIC" id="fig|1423781.4.peg.717"/>
<keyword evidence="5" id="KW-0418">Kinase</keyword>
<keyword evidence="6" id="KW-1185">Reference proteome</keyword>
<comment type="catalytic activity">
    <reaction evidence="3">
        <text>L-aspartate + ATP = 4-phospho-L-aspartate + ADP</text>
        <dbReference type="Rhea" id="RHEA:23776"/>
        <dbReference type="ChEBI" id="CHEBI:29991"/>
        <dbReference type="ChEBI" id="CHEBI:30616"/>
        <dbReference type="ChEBI" id="CHEBI:57535"/>
        <dbReference type="ChEBI" id="CHEBI:456216"/>
        <dbReference type="EC" id="2.7.2.4"/>
    </reaction>
</comment>
<evidence type="ECO:0000259" key="4">
    <source>
        <dbReference type="Pfam" id="PF00696"/>
    </source>
</evidence>
<name>A0A0R2AXE2_9LACO</name>
<evidence type="ECO:0000313" key="5">
    <source>
        <dbReference type="EMBL" id="KRM67548.1"/>
    </source>
</evidence>
<dbReference type="PANTHER" id="PTHR21499">
    <property type="entry name" value="ASPARTATE KINASE"/>
    <property type="match status" value="1"/>
</dbReference>
<dbReference type="Gene3D" id="3.40.1160.10">
    <property type="entry name" value="Acetylglutamate kinase-like"/>
    <property type="match status" value="1"/>
</dbReference>
<dbReference type="GO" id="GO:0005829">
    <property type="term" value="C:cytosol"/>
    <property type="evidence" value="ECO:0007669"/>
    <property type="project" value="TreeGrafter"/>
</dbReference>
<comment type="pathway">
    <text evidence="2">Amino-acid biosynthesis; L-methionine biosynthesis via de novo pathway.</text>
</comment>
<dbReference type="AlphaFoldDB" id="A0A0R2AXE2"/>
<dbReference type="STRING" id="1423781.FD06_GL000699"/>
<dbReference type="InterPro" id="IPR001048">
    <property type="entry name" value="Asp/Glu/Uridylate_kinase"/>
</dbReference>
<dbReference type="SUPFAM" id="SSF55021">
    <property type="entry name" value="ACT-like"/>
    <property type="match status" value="1"/>
</dbReference>
<dbReference type="EMBL" id="AYYQ01000036">
    <property type="protein sequence ID" value="KRM67548.1"/>
    <property type="molecule type" value="Genomic_DNA"/>
</dbReference>
<dbReference type="GO" id="GO:0009090">
    <property type="term" value="P:homoserine biosynthetic process"/>
    <property type="evidence" value="ECO:0007669"/>
    <property type="project" value="TreeGrafter"/>
</dbReference>
<organism evidence="5 6">
    <name type="scientific">Apilactobacillus ozensis DSM 23829 = JCM 17196</name>
    <dbReference type="NCBI Taxonomy" id="1423781"/>
    <lineage>
        <taxon>Bacteria</taxon>
        <taxon>Bacillati</taxon>
        <taxon>Bacillota</taxon>
        <taxon>Bacilli</taxon>
        <taxon>Lactobacillales</taxon>
        <taxon>Lactobacillaceae</taxon>
        <taxon>Apilactobacillus</taxon>
    </lineage>
</organism>
<comment type="caution">
    <text evidence="5">The sequence shown here is derived from an EMBL/GenBank/DDBJ whole genome shotgun (WGS) entry which is preliminary data.</text>
</comment>